<proteinExistence type="predicted"/>
<name>A0A318Y695_9FIRM</name>
<evidence type="ECO:0000313" key="1">
    <source>
        <dbReference type="EMBL" id="PYG87551.1"/>
    </source>
</evidence>
<keyword evidence="2" id="KW-1185">Reference proteome</keyword>
<dbReference type="Proteomes" id="UP000248132">
    <property type="component" value="Unassembled WGS sequence"/>
</dbReference>
<dbReference type="AlphaFoldDB" id="A0A318Y695"/>
<accession>A0A318Y695</accession>
<comment type="caution">
    <text evidence="1">The sequence shown here is derived from an EMBL/GenBank/DDBJ whole genome shotgun (WGS) entry which is preliminary data.</text>
</comment>
<dbReference type="OrthoDB" id="1683573at2"/>
<gene>
    <name evidence="1" type="ORF">LY28_01919</name>
</gene>
<sequence>MIIYSIYDKEVVFGNQGYGEHTNISYSNMDIGGVSVQVSKTNNADLRIERILSTNPRDYLNPKLQPGCLIQR</sequence>
<dbReference type="Pfam" id="PF14035">
    <property type="entry name" value="YlzJ"/>
    <property type="match status" value="1"/>
</dbReference>
<dbReference type="RefSeq" id="WP_110461958.1">
    <property type="nucleotide sequence ID" value="NZ_QKMR01000010.1"/>
</dbReference>
<protein>
    <submittedName>
        <fullName evidence="1">YlzJ-like protein</fullName>
    </submittedName>
</protein>
<evidence type="ECO:0000313" key="2">
    <source>
        <dbReference type="Proteomes" id="UP000248132"/>
    </source>
</evidence>
<dbReference type="EMBL" id="QKMR01000010">
    <property type="protein sequence ID" value="PYG87551.1"/>
    <property type="molecule type" value="Genomic_DNA"/>
</dbReference>
<reference evidence="1 2" key="1">
    <citation type="submission" date="2018-06" db="EMBL/GenBank/DDBJ databases">
        <title>Genomic Encyclopedia of Type Strains, Phase I: the one thousand microbial genomes (KMG-I) project.</title>
        <authorList>
            <person name="Kyrpides N."/>
        </authorList>
    </citation>
    <scope>NUCLEOTIDE SEQUENCE [LARGE SCALE GENOMIC DNA]</scope>
    <source>
        <strain evidence="1 2">DSM 19573</strain>
    </source>
</reference>
<dbReference type="InterPro" id="IPR025619">
    <property type="entry name" value="YlzJ"/>
</dbReference>
<organism evidence="1 2">
    <name type="scientific">Ruminiclostridium sufflavum DSM 19573</name>
    <dbReference type="NCBI Taxonomy" id="1121337"/>
    <lineage>
        <taxon>Bacteria</taxon>
        <taxon>Bacillati</taxon>
        <taxon>Bacillota</taxon>
        <taxon>Clostridia</taxon>
        <taxon>Eubacteriales</taxon>
        <taxon>Oscillospiraceae</taxon>
        <taxon>Ruminiclostridium</taxon>
    </lineage>
</organism>